<keyword evidence="1" id="KW-0472">Membrane</keyword>
<feature type="transmembrane region" description="Helical" evidence="1">
    <location>
        <begin position="337"/>
        <end position="360"/>
    </location>
</feature>
<keyword evidence="1" id="KW-0812">Transmembrane</keyword>
<feature type="transmembrane region" description="Helical" evidence="1">
    <location>
        <begin position="71"/>
        <end position="94"/>
    </location>
</feature>
<comment type="caution">
    <text evidence="2">The sequence shown here is derived from an EMBL/GenBank/DDBJ whole genome shotgun (WGS) entry which is preliminary data.</text>
</comment>
<feature type="transmembrane region" description="Helical" evidence="1">
    <location>
        <begin position="150"/>
        <end position="170"/>
    </location>
</feature>
<evidence type="ECO:0000313" key="3">
    <source>
        <dbReference type="Proteomes" id="UP000249522"/>
    </source>
</evidence>
<feature type="transmembrane region" description="Helical" evidence="1">
    <location>
        <begin position="298"/>
        <end position="325"/>
    </location>
</feature>
<feature type="transmembrane region" description="Helical" evidence="1">
    <location>
        <begin position="372"/>
        <end position="392"/>
    </location>
</feature>
<feature type="transmembrane region" description="Helical" evidence="1">
    <location>
        <begin position="182"/>
        <end position="204"/>
    </location>
</feature>
<reference evidence="2 3" key="1">
    <citation type="submission" date="2018-06" db="EMBL/GenBank/DDBJ databases">
        <title>Paenibacillus imtechensis sp. nov.</title>
        <authorList>
            <person name="Pinnaka A.K."/>
            <person name="Singh H."/>
            <person name="Kaur M."/>
        </authorList>
    </citation>
    <scope>NUCLEOTIDE SEQUENCE [LARGE SCALE GENOMIC DNA]</scope>
    <source>
        <strain evidence="2 3">SMB1</strain>
    </source>
</reference>
<keyword evidence="3" id="KW-1185">Reference proteome</keyword>
<protein>
    <submittedName>
        <fullName evidence="2">Multi antimicrobial extrusion protein MatE</fullName>
    </submittedName>
</protein>
<feature type="transmembrane region" description="Helical" evidence="1">
    <location>
        <begin position="225"/>
        <end position="243"/>
    </location>
</feature>
<feature type="transmembrane region" description="Helical" evidence="1">
    <location>
        <begin position="398"/>
        <end position="416"/>
    </location>
</feature>
<feature type="transmembrane region" description="Helical" evidence="1">
    <location>
        <begin position="255"/>
        <end position="277"/>
    </location>
</feature>
<gene>
    <name evidence="2" type="ORF">DNH61_08830</name>
</gene>
<dbReference type="EMBL" id="QKRB01000041">
    <property type="protein sequence ID" value="PZD96327.1"/>
    <property type="molecule type" value="Genomic_DNA"/>
</dbReference>
<feature type="transmembrane region" description="Helical" evidence="1">
    <location>
        <begin position="121"/>
        <end position="138"/>
    </location>
</feature>
<evidence type="ECO:0000313" key="2">
    <source>
        <dbReference type="EMBL" id="PZD96327.1"/>
    </source>
</evidence>
<organism evidence="2 3">
    <name type="scientific">Paenibacillus sambharensis</name>
    <dbReference type="NCBI Taxonomy" id="1803190"/>
    <lineage>
        <taxon>Bacteria</taxon>
        <taxon>Bacillati</taxon>
        <taxon>Bacillota</taxon>
        <taxon>Bacilli</taxon>
        <taxon>Bacillales</taxon>
        <taxon>Paenibacillaceae</taxon>
        <taxon>Paenibacillus</taxon>
    </lineage>
</organism>
<evidence type="ECO:0000256" key="1">
    <source>
        <dbReference type="SAM" id="Phobius"/>
    </source>
</evidence>
<name>A0A2W1LXT8_9BACL</name>
<feature type="transmembrane region" description="Helical" evidence="1">
    <location>
        <begin position="37"/>
        <end position="59"/>
    </location>
</feature>
<dbReference type="OrthoDB" id="2768901at2"/>
<sequence>MRRMLAFFVPLGLSASLVALSHVIVNGTLSRSLNPEATIAGYTIAMSLFIITERPVVFLRQTCSALAGDRVAFRAVGWVTLYLLLFTLVFGSVMSYTPLGAALFRGVYTIGNELVTEVLKGYRILFLVTVFSAIRCLYHGIIIRNMQTKWLTIGMVVRLAVMYLLSLYFIHSGHEIDGRTGALIFLAGMMVEALVSWLEGRRIYRMMPEKHASSGVSRVRDVFPFYRPLIMTSFLSVLIGPSINAMLGKTSQIELAIASYAIALSVTTLITSFYTYVHQIVLNFYQADPRGVWRFAMLFHAVPALLVALLAFTPVGPVVVGFVIGGEGQLLDESLRVLRVFVLFALVFPWVDFGNGLVMLRKRTRLMAFSQLGNVIVTIAALLAVAAAVPGWNGMVGALAQSCGLAAEGLVLLVLLRRMGSR</sequence>
<keyword evidence="1" id="KW-1133">Transmembrane helix</keyword>
<accession>A0A2W1LXT8</accession>
<proteinExistence type="predicted"/>
<dbReference type="AlphaFoldDB" id="A0A2W1LXT8"/>
<dbReference type="Proteomes" id="UP000249522">
    <property type="component" value="Unassembled WGS sequence"/>
</dbReference>